<gene>
    <name evidence="2" type="ORF">DFR76_11565</name>
</gene>
<dbReference type="InterPro" id="IPR029058">
    <property type="entry name" value="AB_hydrolase_fold"/>
</dbReference>
<accession>A0A370HQ77</accession>
<dbReference type="AlphaFoldDB" id="A0A370HQ77"/>
<dbReference type="EMBL" id="QQBC01000015">
    <property type="protein sequence ID" value="RDI60435.1"/>
    <property type="molecule type" value="Genomic_DNA"/>
</dbReference>
<feature type="compositionally biased region" description="Basic and acidic residues" evidence="1">
    <location>
        <begin position="231"/>
        <end position="242"/>
    </location>
</feature>
<evidence type="ECO:0000313" key="2">
    <source>
        <dbReference type="EMBL" id="RDI60435.1"/>
    </source>
</evidence>
<proteinExistence type="predicted"/>
<name>A0A370HQ77_9NOCA</name>
<dbReference type="SUPFAM" id="SSF53474">
    <property type="entry name" value="alpha/beta-Hydrolases"/>
    <property type="match status" value="1"/>
</dbReference>
<feature type="compositionally biased region" description="Basic residues" evidence="1">
    <location>
        <begin position="278"/>
        <end position="288"/>
    </location>
</feature>
<feature type="region of interest" description="Disordered" evidence="1">
    <location>
        <begin position="222"/>
        <end position="288"/>
    </location>
</feature>
<dbReference type="Gene3D" id="3.40.50.1820">
    <property type="entry name" value="alpha/beta hydrolase"/>
    <property type="match status" value="1"/>
</dbReference>
<evidence type="ECO:0000256" key="1">
    <source>
        <dbReference type="SAM" id="MobiDB-lite"/>
    </source>
</evidence>
<organism evidence="2 3">
    <name type="scientific">Nocardia pseudobrasiliensis</name>
    <dbReference type="NCBI Taxonomy" id="45979"/>
    <lineage>
        <taxon>Bacteria</taxon>
        <taxon>Bacillati</taxon>
        <taxon>Actinomycetota</taxon>
        <taxon>Actinomycetes</taxon>
        <taxon>Mycobacteriales</taxon>
        <taxon>Nocardiaceae</taxon>
        <taxon>Nocardia</taxon>
    </lineage>
</organism>
<reference evidence="2 3" key="1">
    <citation type="submission" date="2018-07" db="EMBL/GenBank/DDBJ databases">
        <title>Genomic Encyclopedia of Type Strains, Phase IV (KMG-IV): sequencing the most valuable type-strain genomes for metagenomic binning, comparative biology and taxonomic classification.</title>
        <authorList>
            <person name="Goeker M."/>
        </authorList>
    </citation>
    <scope>NUCLEOTIDE SEQUENCE [LARGE SCALE GENOMIC DNA]</scope>
    <source>
        <strain evidence="2 3">DSM 44290</strain>
    </source>
</reference>
<dbReference type="Proteomes" id="UP000254869">
    <property type="component" value="Unassembled WGS sequence"/>
</dbReference>
<comment type="caution">
    <text evidence="2">The sequence shown here is derived from an EMBL/GenBank/DDBJ whole genome shotgun (WGS) entry which is preliminary data.</text>
</comment>
<dbReference type="STRING" id="1210086.GCA_001613105_04614"/>
<keyword evidence="3" id="KW-1185">Reference proteome</keyword>
<sequence>MGQWYQRFAQPTDEEVAELLDRAATGAPEPEEAETAEPLLRDNEVHVIAGNIELAGHLTIPADPVGLVVFAHPSGSNRHSPRNRSLADALQQGRLGTLLFDLLTPEEEIHRTRVFDIGLLATRLVDVTEWLTRQPHTEGLRIGYFGVDTGAAAALRAATDPRVEIAAVVSRSGRPDLTRDALARDHAPTLLIVGRNDPLILKLNQRAQAAMSCATTVTVVPGDPSVHRAGRTTDSHRPDPRLVPHPPDAQPIARTYHRAPDHRSQLSREVAADAVSGSRRHRTSAPWC</sequence>
<evidence type="ECO:0000313" key="3">
    <source>
        <dbReference type="Proteomes" id="UP000254869"/>
    </source>
</evidence>
<evidence type="ECO:0008006" key="4">
    <source>
        <dbReference type="Google" id="ProtNLM"/>
    </source>
</evidence>
<protein>
    <recommendedName>
        <fullName evidence="4">Dienelactone hydrolase</fullName>
    </recommendedName>
</protein>